<keyword evidence="4" id="KW-1185">Reference proteome</keyword>
<dbReference type="OrthoDB" id="64915at2759"/>
<evidence type="ECO:0000259" key="2">
    <source>
        <dbReference type="Pfam" id="PF22685"/>
    </source>
</evidence>
<protein>
    <recommendedName>
        <fullName evidence="5">Oxidoreductase</fullName>
    </recommendedName>
</protein>
<sequence>MPSPIRVGIIGLGRAEGEMVPGVWAARAHLPYLLASPHFTVTAVANSSVASAQASIDHHKLGPSVAAYGSPTDIASDPNVDLVLVSVRVEKHYALTKPALLAGKDIFVEWPLGATPSEAKELTALAASKGVKTSIGLQARASPLVKKLRSLIYDEKAIGEVLSTVVTATFSMMPTGLWFKGVEYYLDANSGGNPLTIFVGHFLDSFTHVLGPFQGEARENGFGAILETKFPDVKVMDTCTGQIVNEHFAKTAPDHVFLQGRVGAGTLASLSWRYIQKGEIEEEGLKWTITGTEGEIEILTGRKQWQGLKTVDVVVKIKKGDGEVEVLDLGSLDEEEGNLIGKLRNVAKNTGEAVGGFC</sequence>
<feature type="domain" description="Gal80p-like C-terminal" evidence="2">
    <location>
        <begin position="143"/>
        <end position="298"/>
    </location>
</feature>
<dbReference type="Proteomes" id="UP000566819">
    <property type="component" value="Unassembled WGS sequence"/>
</dbReference>
<dbReference type="InterPro" id="IPR000683">
    <property type="entry name" value="Gfo/Idh/MocA-like_OxRdtase_N"/>
</dbReference>
<dbReference type="Gene3D" id="3.40.50.720">
    <property type="entry name" value="NAD(P)-binding Rossmann-like Domain"/>
    <property type="match status" value="1"/>
</dbReference>
<dbReference type="EMBL" id="JAAMPI010000119">
    <property type="protein sequence ID" value="KAF4635446.1"/>
    <property type="molecule type" value="Genomic_DNA"/>
</dbReference>
<evidence type="ECO:0000259" key="1">
    <source>
        <dbReference type="Pfam" id="PF01408"/>
    </source>
</evidence>
<dbReference type="GO" id="GO:0000166">
    <property type="term" value="F:nucleotide binding"/>
    <property type="evidence" value="ECO:0007669"/>
    <property type="project" value="InterPro"/>
</dbReference>
<dbReference type="AlphaFoldDB" id="A0A8H4RU31"/>
<dbReference type="InterPro" id="IPR055080">
    <property type="entry name" value="Gal80p-like_C"/>
</dbReference>
<dbReference type="PANTHER" id="PTHR43708">
    <property type="entry name" value="CONSERVED EXPRESSED OXIDOREDUCTASE (EUROFUNG)"/>
    <property type="match status" value="1"/>
</dbReference>
<dbReference type="Gene3D" id="3.30.360.10">
    <property type="entry name" value="Dihydrodipicolinate Reductase, domain 2"/>
    <property type="match status" value="1"/>
</dbReference>
<gene>
    <name evidence="3" type="ORF">G7Y89_g2656</name>
</gene>
<comment type="caution">
    <text evidence="3">The sequence shown here is derived from an EMBL/GenBank/DDBJ whole genome shotgun (WGS) entry which is preliminary data.</text>
</comment>
<dbReference type="InterPro" id="IPR036291">
    <property type="entry name" value="NAD(P)-bd_dom_sf"/>
</dbReference>
<dbReference type="PANTHER" id="PTHR43708:SF1">
    <property type="entry name" value="GALACTOSE_LACTOSE METABOLISM REGULATORY PROTEIN GAL80"/>
    <property type="match status" value="1"/>
</dbReference>
<feature type="domain" description="Gfo/Idh/MocA-like oxidoreductase N-terminal" evidence="1">
    <location>
        <begin position="5"/>
        <end position="136"/>
    </location>
</feature>
<organism evidence="3 4">
    <name type="scientific">Cudoniella acicularis</name>
    <dbReference type="NCBI Taxonomy" id="354080"/>
    <lineage>
        <taxon>Eukaryota</taxon>
        <taxon>Fungi</taxon>
        <taxon>Dikarya</taxon>
        <taxon>Ascomycota</taxon>
        <taxon>Pezizomycotina</taxon>
        <taxon>Leotiomycetes</taxon>
        <taxon>Helotiales</taxon>
        <taxon>Tricladiaceae</taxon>
        <taxon>Cudoniella</taxon>
    </lineage>
</organism>
<dbReference type="Pfam" id="PF22685">
    <property type="entry name" value="Gal80p_C-like"/>
    <property type="match status" value="1"/>
</dbReference>
<dbReference type="SUPFAM" id="SSF51735">
    <property type="entry name" value="NAD(P)-binding Rossmann-fold domains"/>
    <property type="match status" value="1"/>
</dbReference>
<dbReference type="Pfam" id="PF01408">
    <property type="entry name" value="GFO_IDH_MocA"/>
    <property type="match status" value="1"/>
</dbReference>
<evidence type="ECO:0008006" key="5">
    <source>
        <dbReference type="Google" id="ProtNLM"/>
    </source>
</evidence>
<dbReference type="SUPFAM" id="SSF55347">
    <property type="entry name" value="Glyceraldehyde-3-phosphate dehydrogenase-like, C-terminal domain"/>
    <property type="match status" value="1"/>
</dbReference>
<proteinExistence type="predicted"/>
<reference evidence="3 4" key="1">
    <citation type="submission" date="2020-03" db="EMBL/GenBank/DDBJ databases">
        <title>Draft Genome Sequence of Cudoniella acicularis.</title>
        <authorList>
            <person name="Buettner E."/>
            <person name="Kellner H."/>
        </authorList>
    </citation>
    <scope>NUCLEOTIDE SEQUENCE [LARGE SCALE GENOMIC DNA]</scope>
    <source>
        <strain evidence="3 4">DSM 108380</strain>
    </source>
</reference>
<accession>A0A8H4RU31</accession>
<evidence type="ECO:0000313" key="3">
    <source>
        <dbReference type="EMBL" id="KAF4635446.1"/>
    </source>
</evidence>
<evidence type="ECO:0000313" key="4">
    <source>
        <dbReference type="Proteomes" id="UP000566819"/>
    </source>
</evidence>
<name>A0A8H4RU31_9HELO</name>
<dbReference type="InterPro" id="IPR051317">
    <property type="entry name" value="Gfo/Idh/MocA_oxidoreduct"/>
</dbReference>